<evidence type="ECO:0000313" key="4">
    <source>
        <dbReference type="Proteomes" id="UP000603865"/>
    </source>
</evidence>
<protein>
    <submittedName>
        <fullName evidence="3">UV DNA damage endonuclease</fullName>
    </submittedName>
</protein>
<gene>
    <name evidence="3" type="primary">uvsE</name>
    <name evidence="3" type="ORF">GCM10008957_29110</name>
</gene>
<dbReference type="PANTHER" id="PTHR31290:SF5">
    <property type="entry name" value="UV-DAMAGE ENDONUCLEASE"/>
    <property type="match status" value="1"/>
</dbReference>
<dbReference type="NCBIfam" id="NF002640">
    <property type="entry name" value="PRK02308.1-4"/>
    <property type="match status" value="1"/>
</dbReference>
<evidence type="ECO:0000313" key="3">
    <source>
        <dbReference type="EMBL" id="GGR14489.1"/>
    </source>
</evidence>
<keyword evidence="3" id="KW-0255">Endonuclease</keyword>
<keyword evidence="4" id="KW-1185">Reference proteome</keyword>
<keyword evidence="3" id="KW-0540">Nuclease</keyword>
<dbReference type="RefSeq" id="WP_189091247.1">
    <property type="nucleotide sequence ID" value="NZ_BMQL01000017.1"/>
</dbReference>
<keyword evidence="2" id="KW-0234">DNA repair</keyword>
<dbReference type="Gene3D" id="3.20.20.150">
    <property type="entry name" value="Divalent-metal-dependent TIM barrel enzymes"/>
    <property type="match status" value="1"/>
</dbReference>
<accession>A0A918CBM0</accession>
<keyword evidence="3" id="KW-0378">Hydrolase</keyword>
<reference evidence="3" key="2">
    <citation type="submission" date="2020-09" db="EMBL/GenBank/DDBJ databases">
        <authorList>
            <person name="Sun Q."/>
            <person name="Ohkuma M."/>
        </authorList>
    </citation>
    <scope>NUCLEOTIDE SEQUENCE</scope>
    <source>
        <strain evidence="3">JCM 31311</strain>
    </source>
</reference>
<dbReference type="GO" id="GO:0009411">
    <property type="term" value="P:response to UV"/>
    <property type="evidence" value="ECO:0007669"/>
    <property type="project" value="InterPro"/>
</dbReference>
<dbReference type="AlphaFoldDB" id="A0A918CBM0"/>
<dbReference type="EMBL" id="BMQL01000017">
    <property type="protein sequence ID" value="GGR14489.1"/>
    <property type="molecule type" value="Genomic_DNA"/>
</dbReference>
<evidence type="ECO:0000256" key="2">
    <source>
        <dbReference type="ARBA" id="ARBA00023204"/>
    </source>
</evidence>
<dbReference type="Pfam" id="PF03851">
    <property type="entry name" value="UvdE"/>
    <property type="match status" value="1"/>
</dbReference>
<name>A0A918CBM0_9DEIO</name>
<dbReference type="InterPro" id="IPR004601">
    <property type="entry name" value="UvdE"/>
</dbReference>
<dbReference type="PANTHER" id="PTHR31290">
    <property type="entry name" value="UV-DAMAGE ENDONUCLEASE"/>
    <property type="match status" value="1"/>
</dbReference>
<keyword evidence="1" id="KW-0227">DNA damage</keyword>
<dbReference type="GO" id="GO:0006289">
    <property type="term" value="P:nucleotide-excision repair"/>
    <property type="evidence" value="ECO:0007669"/>
    <property type="project" value="InterPro"/>
</dbReference>
<sequence>MTSSASQPHLGLVCITSGPEVRFRTITRTRYLMAPAEERFAVLEAIYRDNIARLLVAASYCAAHHIRLYRLSSALFPMSDLPGDDTGLSVLDALSGELAAAGVAFRAADIRVLIHPDQFLVLSSENPEVVARSIFALSVHARVLDGLGMERSPWNCILLHGGKGGRGQALTDTILTLPEAVRTRFTLENDERAYGPADLLPVCEATGTPLIFDAHHHVVREKLASQEDPSVREWVLKARATWTPPEWQVVHLSSGIDGPQDRRHTDLITQFPSAYLDVPWIEVEAKGKELALADLRARLPETAL</sequence>
<comment type="caution">
    <text evidence="3">The sequence shown here is derived from an EMBL/GenBank/DDBJ whole genome shotgun (WGS) entry which is preliminary data.</text>
</comment>
<organism evidence="3 4">
    <name type="scientific">Deinococcus ruber</name>
    <dbReference type="NCBI Taxonomy" id="1848197"/>
    <lineage>
        <taxon>Bacteria</taxon>
        <taxon>Thermotogati</taxon>
        <taxon>Deinococcota</taxon>
        <taxon>Deinococci</taxon>
        <taxon>Deinococcales</taxon>
        <taxon>Deinococcaceae</taxon>
        <taxon>Deinococcus</taxon>
    </lineage>
</organism>
<reference evidence="3" key="1">
    <citation type="journal article" date="2014" name="Int. J. Syst. Evol. Microbiol.">
        <title>Complete genome sequence of Corynebacterium casei LMG S-19264T (=DSM 44701T), isolated from a smear-ripened cheese.</title>
        <authorList>
            <consortium name="US DOE Joint Genome Institute (JGI-PGF)"/>
            <person name="Walter F."/>
            <person name="Albersmeier A."/>
            <person name="Kalinowski J."/>
            <person name="Ruckert C."/>
        </authorList>
    </citation>
    <scope>NUCLEOTIDE SEQUENCE</scope>
    <source>
        <strain evidence="3">JCM 31311</strain>
    </source>
</reference>
<dbReference type="GO" id="GO:0004519">
    <property type="term" value="F:endonuclease activity"/>
    <property type="evidence" value="ECO:0007669"/>
    <property type="project" value="UniProtKB-KW"/>
</dbReference>
<evidence type="ECO:0000256" key="1">
    <source>
        <dbReference type="ARBA" id="ARBA00022763"/>
    </source>
</evidence>
<proteinExistence type="predicted"/>
<dbReference type="Proteomes" id="UP000603865">
    <property type="component" value="Unassembled WGS sequence"/>
</dbReference>